<feature type="domain" description="EGF-like" evidence="11">
    <location>
        <begin position="919"/>
        <end position="957"/>
    </location>
</feature>
<reference evidence="12" key="1">
    <citation type="submission" date="2021-02" db="EMBL/GenBank/DDBJ databases">
        <authorList>
            <person name="Nowell W R."/>
        </authorList>
    </citation>
    <scope>NUCLEOTIDE SEQUENCE</scope>
</reference>
<evidence type="ECO:0000256" key="2">
    <source>
        <dbReference type="ARBA" id="ARBA00022692"/>
    </source>
</evidence>
<feature type="transmembrane region" description="Helical" evidence="9">
    <location>
        <begin position="1300"/>
        <end position="1325"/>
    </location>
</feature>
<feature type="disulfide bond" evidence="7">
    <location>
        <begin position="947"/>
        <end position="956"/>
    </location>
</feature>
<gene>
    <name evidence="12" type="ORF">EDS130_LOCUS42767</name>
    <name evidence="13" type="ORF">XAT740_LOCUS48315</name>
</gene>
<dbReference type="InterPro" id="IPR002172">
    <property type="entry name" value="LDrepeatLR_classA_rpt"/>
</dbReference>
<feature type="signal peptide" evidence="10">
    <location>
        <begin position="1"/>
        <end position="18"/>
    </location>
</feature>
<feature type="domain" description="EGF-like" evidence="11">
    <location>
        <begin position="990"/>
        <end position="1033"/>
    </location>
</feature>
<dbReference type="Gene3D" id="4.10.400.10">
    <property type="entry name" value="Low-density Lipoprotein Receptor"/>
    <property type="match status" value="2"/>
</dbReference>
<evidence type="ECO:0000256" key="3">
    <source>
        <dbReference type="ARBA" id="ARBA00022737"/>
    </source>
</evidence>
<evidence type="ECO:0000313" key="12">
    <source>
        <dbReference type="EMBL" id="CAF1503226.1"/>
    </source>
</evidence>
<evidence type="ECO:0000256" key="8">
    <source>
        <dbReference type="PROSITE-ProRule" id="PRU00124"/>
    </source>
</evidence>
<evidence type="ECO:0000256" key="7">
    <source>
        <dbReference type="PROSITE-ProRule" id="PRU00076"/>
    </source>
</evidence>
<dbReference type="InterPro" id="IPR000742">
    <property type="entry name" value="EGF"/>
</dbReference>
<dbReference type="PANTHER" id="PTHR24270">
    <property type="entry name" value="LOW-DENSITY LIPOPROTEIN RECEPTOR-RELATED"/>
    <property type="match status" value="1"/>
</dbReference>
<accession>A0A815THZ9</accession>
<dbReference type="Proteomes" id="UP000663852">
    <property type="component" value="Unassembled WGS sequence"/>
</dbReference>
<feature type="disulfide bond" evidence="7">
    <location>
        <begin position="923"/>
        <end position="933"/>
    </location>
</feature>
<protein>
    <recommendedName>
        <fullName evidence="11">EGF-like domain-containing protein</fullName>
    </recommendedName>
</protein>
<evidence type="ECO:0000256" key="5">
    <source>
        <dbReference type="ARBA" id="ARBA00023136"/>
    </source>
</evidence>
<evidence type="ECO:0000256" key="10">
    <source>
        <dbReference type="SAM" id="SignalP"/>
    </source>
</evidence>
<evidence type="ECO:0000256" key="9">
    <source>
        <dbReference type="SAM" id="Phobius"/>
    </source>
</evidence>
<dbReference type="GO" id="GO:0005886">
    <property type="term" value="C:plasma membrane"/>
    <property type="evidence" value="ECO:0007669"/>
    <property type="project" value="TreeGrafter"/>
</dbReference>
<evidence type="ECO:0000313" key="13">
    <source>
        <dbReference type="EMBL" id="CAF1606274.1"/>
    </source>
</evidence>
<dbReference type="EMBL" id="CAJNOJ010000646">
    <property type="protein sequence ID" value="CAF1503226.1"/>
    <property type="molecule type" value="Genomic_DNA"/>
</dbReference>
<feature type="disulfide bond" evidence="8">
    <location>
        <begin position="197"/>
        <end position="212"/>
    </location>
</feature>
<comment type="subcellular location">
    <subcellularLocation>
        <location evidence="1">Membrane</location>
        <topology evidence="1">Single-pass membrane protein</topology>
    </subcellularLocation>
</comment>
<keyword evidence="14" id="KW-1185">Reference proteome</keyword>
<evidence type="ECO:0000259" key="11">
    <source>
        <dbReference type="PROSITE" id="PS50026"/>
    </source>
</evidence>
<name>A0A815THZ9_ADIRI</name>
<keyword evidence="2 9" id="KW-0812">Transmembrane</keyword>
<dbReference type="InterPro" id="IPR036055">
    <property type="entry name" value="LDL_receptor-like_sf"/>
</dbReference>
<feature type="disulfide bond" evidence="7">
    <location>
        <begin position="1023"/>
        <end position="1032"/>
    </location>
</feature>
<feature type="transmembrane region" description="Helical" evidence="9">
    <location>
        <begin position="1261"/>
        <end position="1288"/>
    </location>
</feature>
<comment type="caution">
    <text evidence="12">The sequence shown here is derived from an EMBL/GenBank/DDBJ whole genome shotgun (WGS) entry which is preliminary data.</text>
</comment>
<keyword evidence="7" id="KW-0245">EGF-like domain</keyword>
<keyword evidence="3" id="KW-0677">Repeat</keyword>
<dbReference type="Proteomes" id="UP000663828">
    <property type="component" value="Unassembled WGS sequence"/>
</dbReference>
<dbReference type="GO" id="GO:0016192">
    <property type="term" value="P:vesicle-mediated transport"/>
    <property type="evidence" value="ECO:0007669"/>
    <property type="project" value="UniProtKB-ARBA"/>
</dbReference>
<evidence type="ECO:0000256" key="4">
    <source>
        <dbReference type="ARBA" id="ARBA00022989"/>
    </source>
</evidence>
<evidence type="ECO:0000256" key="6">
    <source>
        <dbReference type="ARBA" id="ARBA00023157"/>
    </source>
</evidence>
<keyword evidence="4 9" id="KW-1133">Transmembrane helix</keyword>
<evidence type="ECO:0000313" key="15">
    <source>
        <dbReference type="Proteomes" id="UP000663852"/>
    </source>
</evidence>
<feature type="transmembrane region" description="Helical" evidence="9">
    <location>
        <begin position="1384"/>
        <end position="1402"/>
    </location>
</feature>
<dbReference type="InterPro" id="IPR050685">
    <property type="entry name" value="LDLR"/>
</dbReference>
<dbReference type="PROSITE" id="PS50068">
    <property type="entry name" value="LDLRA_2"/>
    <property type="match status" value="3"/>
</dbReference>
<sequence>MKPIQLVILFLSLLEITGYYSLYNSDDRERLNSVFDCLYAYMVQSSLVNDEYYQIHYHLIPYCQRLDQTEKYEESFIVSNENIQSQMKFSELYERGVTSLQLLDWLAPIDIAERYERNGQNSDEIFYNCSYPWFGSTCEYKLIDNISSSFGKTVEFIIGNRNTAPLNVNFTIGTCYPFLNSCYRGPSPMCLDWREVCDGNFDCIHGEDEELCSIMKINECFDEEFRCHYSAECIPWSFVRDGIHSIDCLDGTDEMYGFLSFTGNKYDCPELATFECEESANSRPRHFACGDGQLQGESPPNFQIYCSNLREQQMTLAIFTSLDYISEVKCQEALLCLIGINPMDNILSIIDKDLCESFIDSTETLGDHCMSEWISFPEYPILYRFFQFIYFTNRSIEEFKMNILPDLICFNRSLCPGLLFCSIDIQIHNELNCCQIDHFNLFKTNEWAQVFPMFEDILDRCALIGNDKNCSEPSLFYCQNSSKCIPKHLLLDRHMDCYFNEDEKVSACDLNDTKRFTSKLYPDECYSIVAIDPYGTSGFNLIYENPIYKPDALKKRFPFQKICDSLYDVKPFDYSDDTDETNCTWWPCSNSYVRCDNFWNCLNGLDELNCSHNSCSANEHVCVQYESEEKLCFPITHLMEDYTIFQIERYRKIYLTNKTINNIENYLFWNQTKCITLGHLFHGHSISSLSDEDVCLMPDNEKYGTDINYFLEIDQWSCDFFFRWAREKPKFFLTSRLSNFPSILPTNVSVQTISALSQSEKFDLLKNTEKYWYCNRGILILFQTNNSYKCLCPPSYFGDRCQWQNQRISLTIQLIYRNSTYIISVFQLIITLIDEQGQIGPYHEQLTYVPKRDCGTKFNIYLLYPDKPKNSSINYSIRIDLFNKMTLTYLGSWNFSIPFPFLPVNRISTQLFIPNTKQFESSCSLDCGNHGKCVRYINKNEFYFCRCDQGYSGLKCNIKENCSCSLDSYCLTSTICICALNKFGQKCYLNNSICQLGNNPCENNGQCIPIDDRIGLKKFTCLCKEDFNGERCENKIKNIIDIEFDGNLIKSDSAVIVHLITRFENDNPQHTTLLKKIKYGQKRIEIYVTISFHIVFIEPVNEKQFYLVIIREEFIQSEYIHTKLLSNQQCLFIDNLLNITLKSYSYYHRIKYYPLLCRQNKQLMCFYDEYYMCLCDLDRFSNCFTFNHNITYNCQGQHQCENGGKCVQDNATCPVVSFCVCQDDCSYGTKCQFSTNGFILSLDYILSYHIKPEISFSQQPLIIKISTVIVIIMFVFGLINGILSILTFSTQKTRDVGSGLYLLFCSWISILIVIVLLMKYCQLILFQMLIFKNSRLFKINCILLDMILKVLIAANDWLDGCVSIERIIIIIKGISFNKVRSRKLAKWIILTVIIVTILTHLHDPFNLFGTGFFFNRPNNETRY</sequence>
<dbReference type="Gene3D" id="2.10.25.10">
    <property type="entry name" value="Laminin"/>
    <property type="match status" value="2"/>
</dbReference>
<proteinExistence type="predicted"/>
<keyword evidence="6 7" id="KW-1015">Disulfide bond</keyword>
<dbReference type="SMART" id="SM00181">
    <property type="entry name" value="EGF"/>
    <property type="match status" value="3"/>
</dbReference>
<dbReference type="EMBL" id="CAJNOR010006906">
    <property type="protein sequence ID" value="CAF1606274.1"/>
    <property type="molecule type" value="Genomic_DNA"/>
</dbReference>
<keyword evidence="10" id="KW-0732">Signal</keyword>
<dbReference type="PRINTS" id="PR00261">
    <property type="entry name" value="LDLRECEPTOR"/>
</dbReference>
<dbReference type="PROSITE" id="PS00022">
    <property type="entry name" value="EGF_1"/>
    <property type="match status" value="3"/>
</dbReference>
<feature type="chain" id="PRO_5036228904" description="EGF-like domain-containing protein" evidence="10">
    <location>
        <begin position="19"/>
        <end position="1423"/>
    </location>
</feature>
<dbReference type="Gene3D" id="1.20.1070.10">
    <property type="entry name" value="Rhodopsin 7-helix transmembrane proteins"/>
    <property type="match status" value="1"/>
</dbReference>
<keyword evidence="5 9" id="KW-0472">Membrane</keyword>
<organism evidence="12 15">
    <name type="scientific">Adineta ricciae</name>
    <name type="common">Rotifer</name>
    <dbReference type="NCBI Taxonomy" id="249248"/>
    <lineage>
        <taxon>Eukaryota</taxon>
        <taxon>Metazoa</taxon>
        <taxon>Spiralia</taxon>
        <taxon>Gnathifera</taxon>
        <taxon>Rotifera</taxon>
        <taxon>Eurotatoria</taxon>
        <taxon>Bdelloidea</taxon>
        <taxon>Adinetida</taxon>
        <taxon>Adinetidae</taxon>
        <taxon>Adineta</taxon>
    </lineage>
</organism>
<dbReference type="PROSITE" id="PS01186">
    <property type="entry name" value="EGF_2"/>
    <property type="match status" value="1"/>
</dbReference>
<dbReference type="OrthoDB" id="6133584at2759"/>
<comment type="caution">
    <text evidence="7">Lacks conserved residue(s) required for the propagation of feature annotation.</text>
</comment>
<dbReference type="PROSITE" id="PS50026">
    <property type="entry name" value="EGF_3"/>
    <property type="match status" value="2"/>
</dbReference>
<evidence type="ECO:0000256" key="1">
    <source>
        <dbReference type="ARBA" id="ARBA00004167"/>
    </source>
</evidence>
<dbReference type="SMART" id="SM00192">
    <property type="entry name" value="LDLa"/>
    <property type="match status" value="4"/>
</dbReference>
<evidence type="ECO:0000313" key="14">
    <source>
        <dbReference type="Proteomes" id="UP000663828"/>
    </source>
</evidence>
<dbReference type="SUPFAM" id="SSF57196">
    <property type="entry name" value="EGF/Laminin"/>
    <property type="match status" value="2"/>
</dbReference>
<dbReference type="PANTHER" id="PTHR24270:SF62">
    <property type="entry name" value="LOW-DENSITY LIPOPROTEIN RECEPTOR-RELATED PROTEIN 2"/>
    <property type="match status" value="1"/>
</dbReference>